<accession>A0A382SS15</accession>
<feature type="domain" description="LysM" evidence="3">
    <location>
        <begin position="212"/>
        <end position="256"/>
    </location>
</feature>
<dbReference type="Pfam" id="PF01476">
    <property type="entry name" value="LysM"/>
    <property type="match status" value="2"/>
</dbReference>
<reference evidence="4" key="1">
    <citation type="submission" date="2018-05" db="EMBL/GenBank/DDBJ databases">
        <authorList>
            <person name="Lanie J.A."/>
            <person name="Ng W.-L."/>
            <person name="Kazmierczak K.M."/>
            <person name="Andrzejewski T.M."/>
            <person name="Davidsen T.M."/>
            <person name="Wayne K.J."/>
            <person name="Tettelin H."/>
            <person name="Glass J.I."/>
            <person name="Rusch D."/>
            <person name="Podicherti R."/>
            <person name="Tsui H.-C.T."/>
            <person name="Winkler M.E."/>
        </authorList>
    </citation>
    <scope>NUCLEOTIDE SEQUENCE</scope>
</reference>
<dbReference type="EMBL" id="UINC01130732">
    <property type="protein sequence ID" value="SVD11978.1"/>
    <property type="molecule type" value="Genomic_DNA"/>
</dbReference>
<name>A0A382SS15_9ZZZZ</name>
<dbReference type="AlphaFoldDB" id="A0A382SS15"/>
<dbReference type="GO" id="GO:0008932">
    <property type="term" value="F:lytic endotransglycosylase activity"/>
    <property type="evidence" value="ECO:0007669"/>
    <property type="project" value="TreeGrafter"/>
</dbReference>
<proteinExistence type="predicted"/>
<feature type="region of interest" description="Disordered" evidence="1">
    <location>
        <begin position="255"/>
        <end position="299"/>
    </location>
</feature>
<evidence type="ECO:0000259" key="3">
    <source>
        <dbReference type="PROSITE" id="PS51782"/>
    </source>
</evidence>
<dbReference type="SMART" id="SM00257">
    <property type="entry name" value="LysM"/>
    <property type="match status" value="2"/>
</dbReference>
<organism evidence="4">
    <name type="scientific">marine metagenome</name>
    <dbReference type="NCBI Taxonomy" id="408172"/>
    <lineage>
        <taxon>unclassified sequences</taxon>
        <taxon>metagenomes</taxon>
        <taxon>ecological metagenomes</taxon>
    </lineage>
</organism>
<keyword evidence="2" id="KW-0812">Transmembrane</keyword>
<dbReference type="Gene3D" id="3.10.350.10">
    <property type="entry name" value="LysM domain"/>
    <property type="match status" value="2"/>
</dbReference>
<dbReference type="CDD" id="cd00118">
    <property type="entry name" value="LysM"/>
    <property type="match status" value="2"/>
</dbReference>
<dbReference type="InterPro" id="IPR018392">
    <property type="entry name" value="LysM"/>
</dbReference>
<evidence type="ECO:0000256" key="1">
    <source>
        <dbReference type="SAM" id="MobiDB-lite"/>
    </source>
</evidence>
<evidence type="ECO:0000256" key="2">
    <source>
        <dbReference type="SAM" id="Phobius"/>
    </source>
</evidence>
<feature type="region of interest" description="Disordered" evidence="1">
    <location>
        <begin position="54"/>
        <end position="146"/>
    </location>
</feature>
<dbReference type="PROSITE" id="PS51782">
    <property type="entry name" value="LYSM"/>
    <property type="match status" value="2"/>
</dbReference>
<dbReference type="PANTHER" id="PTHR33734">
    <property type="entry name" value="LYSM DOMAIN-CONTAINING GPI-ANCHORED PROTEIN 2"/>
    <property type="match status" value="1"/>
</dbReference>
<protein>
    <recommendedName>
        <fullName evidence="3">LysM domain-containing protein</fullName>
    </recommendedName>
</protein>
<feature type="transmembrane region" description="Helical" evidence="2">
    <location>
        <begin position="26"/>
        <end position="44"/>
    </location>
</feature>
<evidence type="ECO:0000313" key="4">
    <source>
        <dbReference type="EMBL" id="SVD11978.1"/>
    </source>
</evidence>
<sequence length="299" mass="30810">MKGTNPIIPPGMNFEGAKRGRSNMRMAVIVVVLLHIALFTGILFNACKQKDEEASEGARETTAEEMAQITAPQPQPPPLPQPSLPTTPALPDISGLPTTPALPDISGLPPLPSNAGATIPPPPTSAFPSSQPGLPAPPLTPAPIASTGTEHVIASGESFWTIGKKYGVSAKSIEGANPNVIPTRMKIGQKITIPPKPIAEPTTAPAAVNDGSTYVVKSGDTLGHIALRHGVKVNELKAANPNVIPTRMKIGQQLKMPTGATDSPQTVTPSLPAFPGSGTTASPPVDPVTGLPVQPTLNQ</sequence>
<gene>
    <name evidence="4" type="ORF">METZ01_LOCUS364832</name>
</gene>
<feature type="compositionally biased region" description="Polar residues" evidence="1">
    <location>
        <begin position="260"/>
        <end position="269"/>
    </location>
</feature>
<dbReference type="PANTHER" id="PTHR33734:SF22">
    <property type="entry name" value="MEMBRANE-BOUND LYTIC MUREIN TRANSGLYCOSYLASE D"/>
    <property type="match status" value="1"/>
</dbReference>
<dbReference type="SUPFAM" id="SSF54106">
    <property type="entry name" value="LysM domain"/>
    <property type="match status" value="2"/>
</dbReference>
<dbReference type="InterPro" id="IPR036779">
    <property type="entry name" value="LysM_dom_sf"/>
</dbReference>
<keyword evidence="2" id="KW-1133">Transmembrane helix</keyword>
<feature type="compositionally biased region" description="Pro residues" evidence="1">
    <location>
        <begin position="73"/>
        <end position="85"/>
    </location>
</feature>
<feature type="domain" description="LysM" evidence="3">
    <location>
        <begin position="149"/>
        <end position="193"/>
    </location>
</feature>
<keyword evidence="2" id="KW-0472">Membrane</keyword>